<dbReference type="EMBL" id="JBHUFU010000001">
    <property type="protein sequence ID" value="MFD1828264.1"/>
    <property type="molecule type" value="Genomic_DNA"/>
</dbReference>
<dbReference type="Proteomes" id="UP001597365">
    <property type="component" value="Unassembled WGS sequence"/>
</dbReference>
<sequence>MQNQTTSSSSSSPAPARRSGAGPRPPWNRPAGALSGPLPILVAAVLWGTTGTASSLAPAGASAAAIGAAGMALGGLLLFLTSRGARSLPARCTGAERRLLVLGALATAGYPLTFYPAVARTGVAVATVIALGSAPVFTGLLAWAFGRTRPTARWTLATLAAVLGCVLLVLGPQFAGDAGRVDTLGVLLAALAGLSYAVYSLIGGRLIVRGHASGAVMGTMFGAAGLLVLPVLLSADTHWLTTARGAAVAVHLAFFTTFLAYRLFGHGLRHTTASAATTLTLAEPAVAAALGVAVLGERLPAVAWCGMAVLALGLAVLTAPAGRRGR</sequence>
<dbReference type="PANTHER" id="PTHR22911:SF79">
    <property type="entry name" value="MOBA-LIKE NTP TRANSFERASE DOMAIN-CONTAINING PROTEIN"/>
    <property type="match status" value="1"/>
</dbReference>
<dbReference type="Pfam" id="PF00892">
    <property type="entry name" value="EamA"/>
    <property type="match status" value="2"/>
</dbReference>
<accession>A0ABW4PDC8</accession>
<evidence type="ECO:0000259" key="4">
    <source>
        <dbReference type="Pfam" id="PF00892"/>
    </source>
</evidence>
<feature type="domain" description="EamA" evidence="4">
    <location>
        <begin position="184"/>
        <end position="318"/>
    </location>
</feature>
<dbReference type="RefSeq" id="WP_380895662.1">
    <property type="nucleotide sequence ID" value="NZ_JBHUFU010000001.1"/>
</dbReference>
<keyword evidence="3" id="KW-0812">Transmembrane</keyword>
<comment type="caution">
    <text evidence="5">The sequence shown here is derived from an EMBL/GenBank/DDBJ whole genome shotgun (WGS) entry which is preliminary data.</text>
</comment>
<evidence type="ECO:0000256" key="3">
    <source>
        <dbReference type="SAM" id="Phobius"/>
    </source>
</evidence>
<feature type="transmembrane region" description="Helical" evidence="3">
    <location>
        <begin position="27"/>
        <end position="47"/>
    </location>
</feature>
<proteinExistence type="inferred from homology"/>
<feature type="transmembrane region" description="Helical" evidence="3">
    <location>
        <begin position="245"/>
        <end position="264"/>
    </location>
</feature>
<feature type="transmembrane region" description="Helical" evidence="3">
    <location>
        <begin position="124"/>
        <end position="145"/>
    </location>
</feature>
<keyword evidence="6" id="KW-1185">Reference proteome</keyword>
<keyword evidence="3" id="KW-1133">Transmembrane helix</keyword>
<name>A0ABW4PDC8_9ACTN</name>
<dbReference type="PANTHER" id="PTHR22911">
    <property type="entry name" value="ACYL-MALONYL CONDENSING ENZYME-RELATED"/>
    <property type="match status" value="1"/>
</dbReference>
<dbReference type="InterPro" id="IPR000620">
    <property type="entry name" value="EamA_dom"/>
</dbReference>
<evidence type="ECO:0000256" key="2">
    <source>
        <dbReference type="SAM" id="MobiDB-lite"/>
    </source>
</evidence>
<keyword evidence="3" id="KW-0472">Membrane</keyword>
<evidence type="ECO:0000256" key="1">
    <source>
        <dbReference type="ARBA" id="ARBA00007362"/>
    </source>
</evidence>
<dbReference type="SUPFAM" id="SSF103481">
    <property type="entry name" value="Multidrug resistance efflux transporter EmrE"/>
    <property type="match status" value="2"/>
</dbReference>
<feature type="transmembrane region" description="Helical" evidence="3">
    <location>
        <begin position="59"/>
        <end position="79"/>
    </location>
</feature>
<dbReference type="InterPro" id="IPR037185">
    <property type="entry name" value="EmrE-like"/>
</dbReference>
<evidence type="ECO:0000313" key="5">
    <source>
        <dbReference type="EMBL" id="MFD1828264.1"/>
    </source>
</evidence>
<feature type="transmembrane region" description="Helical" evidence="3">
    <location>
        <begin position="276"/>
        <end position="295"/>
    </location>
</feature>
<protein>
    <submittedName>
        <fullName evidence="5">DMT family transporter</fullName>
    </submittedName>
</protein>
<feature type="transmembrane region" description="Helical" evidence="3">
    <location>
        <begin position="152"/>
        <end position="171"/>
    </location>
</feature>
<feature type="transmembrane region" description="Helical" evidence="3">
    <location>
        <begin position="214"/>
        <end position="233"/>
    </location>
</feature>
<gene>
    <name evidence="5" type="ORF">ACFSJS_01125</name>
</gene>
<feature type="transmembrane region" description="Helical" evidence="3">
    <location>
        <begin position="183"/>
        <end position="202"/>
    </location>
</feature>
<feature type="domain" description="EamA" evidence="4">
    <location>
        <begin position="36"/>
        <end position="169"/>
    </location>
</feature>
<feature type="compositionally biased region" description="Low complexity" evidence="2">
    <location>
        <begin position="7"/>
        <end position="22"/>
    </location>
</feature>
<feature type="transmembrane region" description="Helical" evidence="3">
    <location>
        <begin position="99"/>
        <end position="118"/>
    </location>
</feature>
<organism evidence="5 6">
    <name type="scientific">Streptomyces desertarenae</name>
    <dbReference type="NCBI Taxonomy" id="2666184"/>
    <lineage>
        <taxon>Bacteria</taxon>
        <taxon>Bacillati</taxon>
        <taxon>Actinomycetota</taxon>
        <taxon>Actinomycetes</taxon>
        <taxon>Kitasatosporales</taxon>
        <taxon>Streptomycetaceae</taxon>
        <taxon>Streptomyces</taxon>
    </lineage>
</organism>
<feature type="region of interest" description="Disordered" evidence="2">
    <location>
        <begin position="1"/>
        <end position="32"/>
    </location>
</feature>
<reference evidence="6" key="1">
    <citation type="journal article" date="2019" name="Int. J. Syst. Evol. Microbiol.">
        <title>The Global Catalogue of Microorganisms (GCM) 10K type strain sequencing project: providing services to taxonomists for standard genome sequencing and annotation.</title>
        <authorList>
            <consortium name="The Broad Institute Genomics Platform"/>
            <consortium name="The Broad Institute Genome Sequencing Center for Infectious Disease"/>
            <person name="Wu L."/>
            <person name="Ma J."/>
        </authorList>
    </citation>
    <scope>NUCLEOTIDE SEQUENCE [LARGE SCALE GENOMIC DNA]</scope>
    <source>
        <strain evidence="6">CGMCC 4.7455</strain>
    </source>
</reference>
<feature type="transmembrane region" description="Helical" evidence="3">
    <location>
        <begin position="301"/>
        <end position="322"/>
    </location>
</feature>
<evidence type="ECO:0000313" key="6">
    <source>
        <dbReference type="Proteomes" id="UP001597365"/>
    </source>
</evidence>
<comment type="similarity">
    <text evidence="1">Belongs to the EamA transporter family.</text>
</comment>